<evidence type="ECO:0000313" key="2">
    <source>
        <dbReference type="Proteomes" id="UP000076661"/>
    </source>
</evidence>
<dbReference type="AlphaFoldDB" id="A0A162AXK2"/>
<dbReference type="EMBL" id="AUXX01000034">
    <property type="protein sequence ID" value="KZN63332.1"/>
    <property type="molecule type" value="Genomic_DNA"/>
</dbReference>
<gene>
    <name evidence="1" type="ORF">N478_03520</name>
</gene>
<sequence>MKLRPFKVGENDIVLATNESEAVQLLHDYTGLCEHDVGDVEDLSEQLDIKLKTEDGKFLSTLGDYIADMKEPQYIVGWE</sequence>
<dbReference type="RefSeq" id="WP_063382115.1">
    <property type="nucleotide sequence ID" value="NZ_AUXX01000034.1"/>
</dbReference>
<name>A0A162AXK2_9GAMM</name>
<dbReference type="Proteomes" id="UP000076661">
    <property type="component" value="Unassembled WGS sequence"/>
</dbReference>
<evidence type="ECO:0000313" key="1">
    <source>
        <dbReference type="EMBL" id="KZN63332.1"/>
    </source>
</evidence>
<accession>A0A162AXK2</accession>
<proteinExistence type="predicted"/>
<reference evidence="1 2" key="1">
    <citation type="submission" date="2013-07" db="EMBL/GenBank/DDBJ databases">
        <title>Comparative Genomic and Metabolomic Analysis of Twelve Strains of Pseudoalteromonas luteoviolacea.</title>
        <authorList>
            <person name="Vynne N.G."/>
            <person name="Mansson M."/>
            <person name="Gram L."/>
        </authorList>
    </citation>
    <scope>NUCLEOTIDE SEQUENCE [LARGE SCALE GENOMIC DNA]</scope>
    <source>
        <strain evidence="1 2">S4060-1</strain>
    </source>
</reference>
<organism evidence="1 2">
    <name type="scientific">Pseudoalteromonas luteoviolacea S4060-1</name>
    <dbReference type="NCBI Taxonomy" id="1365257"/>
    <lineage>
        <taxon>Bacteria</taxon>
        <taxon>Pseudomonadati</taxon>
        <taxon>Pseudomonadota</taxon>
        <taxon>Gammaproteobacteria</taxon>
        <taxon>Alteromonadales</taxon>
        <taxon>Pseudoalteromonadaceae</taxon>
        <taxon>Pseudoalteromonas</taxon>
    </lineage>
</organism>
<dbReference type="PATRIC" id="fig|1365257.3.peg.3738"/>
<comment type="caution">
    <text evidence="1">The sequence shown here is derived from an EMBL/GenBank/DDBJ whole genome shotgun (WGS) entry which is preliminary data.</text>
</comment>
<protein>
    <submittedName>
        <fullName evidence="1">Uncharacterized protein</fullName>
    </submittedName>
</protein>